<reference evidence="2" key="1">
    <citation type="submission" date="2021-01" db="EMBL/GenBank/DDBJ databases">
        <authorList>
            <consortium name="Genoscope - CEA"/>
            <person name="William W."/>
        </authorList>
    </citation>
    <scope>NUCLEOTIDE SEQUENCE</scope>
</reference>
<evidence type="ECO:0000313" key="2">
    <source>
        <dbReference type="EMBL" id="CAF1983293.1"/>
    </source>
</evidence>
<evidence type="ECO:0000256" key="1">
    <source>
        <dbReference type="SAM" id="Phobius"/>
    </source>
</evidence>
<feature type="transmembrane region" description="Helical" evidence="1">
    <location>
        <begin position="113"/>
        <end position="138"/>
    </location>
</feature>
<keyword evidence="1" id="KW-1133">Transmembrane helix</keyword>
<accession>A0A816MEG3</accession>
<gene>
    <name evidence="2" type="ORF">DARMORV10_C07P23710.1</name>
</gene>
<keyword evidence="1" id="KW-0472">Membrane</keyword>
<organism evidence="2">
    <name type="scientific">Brassica napus</name>
    <name type="common">Rape</name>
    <dbReference type="NCBI Taxonomy" id="3708"/>
    <lineage>
        <taxon>Eukaryota</taxon>
        <taxon>Viridiplantae</taxon>
        <taxon>Streptophyta</taxon>
        <taxon>Embryophyta</taxon>
        <taxon>Tracheophyta</taxon>
        <taxon>Spermatophyta</taxon>
        <taxon>Magnoliopsida</taxon>
        <taxon>eudicotyledons</taxon>
        <taxon>Gunneridae</taxon>
        <taxon>Pentapetalae</taxon>
        <taxon>rosids</taxon>
        <taxon>malvids</taxon>
        <taxon>Brassicales</taxon>
        <taxon>Brassicaceae</taxon>
        <taxon>Brassiceae</taxon>
        <taxon>Brassica</taxon>
    </lineage>
</organism>
<dbReference type="AlphaFoldDB" id="A0A816MEG3"/>
<sequence>MWTRERSKARQKTKIGFTAHVDAKIRQLRGRLQRKHSILSVMSGTSAASASSETTTCSCPVVSTLVEGGATCLGKTAVDQLAFRKGHVVWDGLPLVSVFCLCNGHDDPEEGEAFSVVSFVVVVVVFSVYDLGYMATLFKFEDRVELFDGSLVFDSKVLSFTCLLYLSCLLFFLLTTFKLMMMIFLWKDKSN</sequence>
<name>A0A816MEG3_BRANA</name>
<keyword evidence="1" id="KW-0812">Transmembrane</keyword>
<proteinExistence type="predicted"/>
<protein>
    <submittedName>
        <fullName evidence="2">(rape) hypothetical protein</fullName>
    </submittedName>
</protein>
<dbReference type="EMBL" id="HG994371">
    <property type="protein sequence ID" value="CAF1983293.1"/>
    <property type="molecule type" value="Genomic_DNA"/>
</dbReference>
<feature type="transmembrane region" description="Helical" evidence="1">
    <location>
        <begin position="158"/>
        <end position="186"/>
    </location>
</feature>
<dbReference type="Proteomes" id="UP001295469">
    <property type="component" value="Chromosome C07"/>
</dbReference>